<dbReference type="Proteomes" id="UP000277811">
    <property type="component" value="Unassembled WGS sequence"/>
</dbReference>
<dbReference type="SUPFAM" id="SSF46689">
    <property type="entry name" value="Homeodomain-like"/>
    <property type="match status" value="2"/>
</dbReference>
<dbReference type="SUPFAM" id="SSF55136">
    <property type="entry name" value="Probable bacterial effector-binding domain"/>
    <property type="match status" value="1"/>
</dbReference>
<evidence type="ECO:0000256" key="3">
    <source>
        <dbReference type="ARBA" id="ARBA00023163"/>
    </source>
</evidence>
<accession>A0A498R763</accession>
<dbReference type="OrthoDB" id="45544at2"/>
<evidence type="ECO:0000256" key="1">
    <source>
        <dbReference type="ARBA" id="ARBA00023015"/>
    </source>
</evidence>
<dbReference type="InterPro" id="IPR029441">
    <property type="entry name" value="Cass2"/>
</dbReference>
<dbReference type="InterPro" id="IPR018060">
    <property type="entry name" value="HTH_AraC"/>
</dbReference>
<keyword evidence="2" id="KW-0238">DNA-binding</keyword>
<evidence type="ECO:0000256" key="2">
    <source>
        <dbReference type="ARBA" id="ARBA00023125"/>
    </source>
</evidence>
<evidence type="ECO:0000259" key="4">
    <source>
        <dbReference type="PROSITE" id="PS01124"/>
    </source>
</evidence>
<dbReference type="AlphaFoldDB" id="A0A498R763"/>
<dbReference type="EMBL" id="UPPP01000067">
    <property type="protein sequence ID" value="VBB06737.1"/>
    <property type="molecule type" value="Genomic_DNA"/>
</dbReference>
<protein>
    <recommendedName>
        <fullName evidence="4">HTH araC/xylS-type domain-containing protein</fullName>
    </recommendedName>
</protein>
<dbReference type="PROSITE" id="PS00041">
    <property type="entry name" value="HTH_ARAC_FAMILY_1"/>
    <property type="match status" value="1"/>
</dbReference>
<keyword evidence="3" id="KW-0804">Transcription</keyword>
<dbReference type="SMART" id="SM00871">
    <property type="entry name" value="AraC_E_bind"/>
    <property type="match status" value="1"/>
</dbReference>
<dbReference type="GO" id="GO:0003700">
    <property type="term" value="F:DNA-binding transcription factor activity"/>
    <property type="evidence" value="ECO:0007669"/>
    <property type="project" value="InterPro"/>
</dbReference>
<sequence length="295" mass="34453">MDLKATIAECIRYVEDNLYEKISLDDVAGYCGISKYYLHRMFKSLTGEPLMDYVQSRKLSSSLGELKDTNKRIIDIAMDYGFDYEQSYIRAFRKKFGVTPLKVRSEPVSLNIQEKINVDEILSVSNSVVYKPSFMFKQRFFLTGVKHKIMSKSGDKVANLYGRDFFYNHKQRIPNPVDSRVYFGYTDWSDNENGCIYYMPSIQVQDLNHIPAGMEGISIPAHKYVVFRFVGFFRPDDINGRQVGRLLVHMYSKWIFKSGYKFADTFRFEYIDTQLSKDNYCELDIYQPIADANKN</sequence>
<dbReference type="Gene3D" id="1.10.10.60">
    <property type="entry name" value="Homeodomain-like"/>
    <property type="match status" value="2"/>
</dbReference>
<evidence type="ECO:0000313" key="6">
    <source>
        <dbReference type="Proteomes" id="UP000277811"/>
    </source>
</evidence>
<dbReference type="GO" id="GO:0043565">
    <property type="term" value="F:sequence-specific DNA binding"/>
    <property type="evidence" value="ECO:0007669"/>
    <property type="project" value="InterPro"/>
</dbReference>
<keyword evidence="1" id="KW-0805">Transcription regulation</keyword>
<dbReference type="SMART" id="SM00342">
    <property type="entry name" value="HTH_ARAC"/>
    <property type="match status" value="1"/>
</dbReference>
<dbReference type="PANTHER" id="PTHR47504">
    <property type="entry name" value="RIGHT ORIGIN-BINDING PROTEIN"/>
    <property type="match status" value="1"/>
</dbReference>
<dbReference type="InterPro" id="IPR011256">
    <property type="entry name" value="Reg_factor_effector_dom_sf"/>
</dbReference>
<keyword evidence="6" id="KW-1185">Reference proteome</keyword>
<feature type="domain" description="HTH araC/xylS-type" evidence="4">
    <location>
        <begin position="8"/>
        <end position="106"/>
    </location>
</feature>
<dbReference type="InterPro" id="IPR050959">
    <property type="entry name" value="MarA-like"/>
</dbReference>
<gene>
    <name evidence="5" type="ORF">LUCI_1973</name>
</gene>
<dbReference type="PANTHER" id="PTHR47504:SF5">
    <property type="entry name" value="RIGHT ORIGIN-BINDING PROTEIN"/>
    <property type="match status" value="1"/>
</dbReference>
<name>A0A498R763_9FIRM</name>
<dbReference type="Gene3D" id="3.20.80.10">
    <property type="entry name" value="Regulatory factor, effector binding domain"/>
    <property type="match status" value="1"/>
</dbReference>
<reference evidence="5 6" key="1">
    <citation type="submission" date="2018-06" db="EMBL/GenBank/DDBJ databases">
        <authorList>
            <person name="Strepis N."/>
        </authorList>
    </citation>
    <scope>NUCLEOTIDE SEQUENCE [LARGE SCALE GENOMIC DNA]</scope>
    <source>
        <strain evidence="5">LUCI</strain>
    </source>
</reference>
<dbReference type="InterPro" id="IPR009057">
    <property type="entry name" value="Homeodomain-like_sf"/>
</dbReference>
<dbReference type="RefSeq" id="WP_122627686.1">
    <property type="nucleotide sequence ID" value="NZ_UPPP01000067.1"/>
</dbReference>
<organism evidence="5 6">
    <name type="scientific">Lucifera butyrica</name>
    <dbReference type="NCBI Taxonomy" id="1351585"/>
    <lineage>
        <taxon>Bacteria</taxon>
        <taxon>Bacillati</taxon>
        <taxon>Bacillota</taxon>
        <taxon>Negativicutes</taxon>
        <taxon>Veillonellales</taxon>
        <taxon>Veillonellaceae</taxon>
        <taxon>Lucifera</taxon>
    </lineage>
</organism>
<dbReference type="PROSITE" id="PS01124">
    <property type="entry name" value="HTH_ARAC_FAMILY_2"/>
    <property type="match status" value="1"/>
</dbReference>
<dbReference type="Pfam" id="PF14526">
    <property type="entry name" value="Cass2"/>
    <property type="match status" value="1"/>
</dbReference>
<proteinExistence type="predicted"/>
<dbReference type="InterPro" id="IPR018062">
    <property type="entry name" value="HTH_AraC-typ_CS"/>
</dbReference>
<dbReference type="InterPro" id="IPR010499">
    <property type="entry name" value="AraC_E-bd"/>
</dbReference>
<dbReference type="Pfam" id="PF12833">
    <property type="entry name" value="HTH_18"/>
    <property type="match status" value="1"/>
</dbReference>
<evidence type="ECO:0000313" key="5">
    <source>
        <dbReference type="EMBL" id="VBB06737.1"/>
    </source>
</evidence>